<dbReference type="SUPFAM" id="SSF81383">
    <property type="entry name" value="F-box domain"/>
    <property type="match status" value="1"/>
</dbReference>
<dbReference type="InterPro" id="IPR001810">
    <property type="entry name" value="F-box_dom"/>
</dbReference>
<keyword evidence="3" id="KW-1185">Reference proteome</keyword>
<dbReference type="Pfam" id="PF12937">
    <property type="entry name" value="F-box-like"/>
    <property type="match status" value="1"/>
</dbReference>
<organism evidence="2 3">
    <name type="scientific">Linnemannia elongata AG-77</name>
    <dbReference type="NCBI Taxonomy" id="1314771"/>
    <lineage>
        <taxon>Eukaryota</taxon>
        <taxon>Fungi</taxon>
        <taxon>Fungi incertae sedis</taxon>
        <taxon>Mucoromycota</taxon>
        <taxon>Mortierellomycotina</taxon>
        <taxon>Mortierellomycetes</taxon>
        <taxon>Mortierellales</taxon>
        <taxon>Mortierellaceae</taxon>
        <taxon>Linnemannia</taxon>
    </lineage>
</organism>
<evidence type="ECO:0000313" key="3">
    <source>
        <dbReference type="Proteomes" id="UP000078512"/>
    </source>
</evidence>
<dbReference type="Gene3D" id="1.20.1280.50">
    <property type="match status" value="1"/>
</dbReference>
<sequence length="58" mass="6847">MPPDPVLIIGQYLDQRDLYSCIQVSRSWNEMLIPQLWRSIRTESGGWWKLFGEYGSQT</sequence>
<dbReference type="EMBL" id="KV442013">
    <property type="protein sequence ID" value="OAQ35846.1"/>
    <property type="molecule type" value="Genomic_DNA"/>
</dbReference>
<protein>
    <recommendedName>
        <fullName evidence="1">F-box domain-containing protein</fullName>
    </recommendedName>
</protein>
<dbReference type="OrthoDB" id="421226at2759"/>
<accession>A0A197KGP7</accession>
<reference evidence="2 3" key="1">
    <citation type="submission" date="2016-05" db="EMBL/GenBank/DDBJ databases">
        <title>Genome sequencing reveals origins of a unique bacterial endosymbiosis in the earliest lineages of terrestrial Fungi.</title>
        <authorList>
            <consortium name="DOE Joint Genome Institute"/>
            <person name="Uehling J."/>
            <person name="Gryganskyi A."/>
            <person name="Hameed K."/>
            <person name="Tschaplinski T."/>
            <person name="Misztal P."/>
            <person name="Wu S."/>
            <person name="Desiro A."/>
            <person name="Vande Pol N."/>
            <person name="Du Z.-Y."/>
            <person name="Zienkiewicz A."/>
            <person name="Zienkiewicz K."/>
            <person name="Morin E."/>
            <person name="Tisserant E."/>
            <person name="Splivallo R."/>
            <person name="Hainaut M."/>
            <person name="Henrissat B."/>
            <person name="Ohm R."/>
            <person name="Kuo A."/>
            <person name="Yan J."/>
            <person name="Lipzen A."/>
            <person name="Nolan M."/>
            <person name="Labutti K."/>
            <person name="Barry K."/>
            <person name="Goldstein A."/>
            <person name="Labbe J."/>
            <person name="Schadt C."/>
            <person name="Tuskan G."/>
            <person name="Grigoriev I."/>
            <person name="Martin F."/>
            <person name="Vilgalys R."/>
            <person name="Bonito G."/>
        </authorList>
    </citation>
    <scope>NUCLEOTIDE SEQUENCE [LARGE SCALE GENOMIC DNA]</scope>
    <source>
        <strain evidence="2 3">AG-77</strain>
    </source>
</reference>
<name>A0A197KGP7_9FUNG</name>
<dbReference type="AlphaFoldDB" id="A0A197KGP7"/>
<dbReference type="Proteomes" id="UP000078512">
    <property type="component" value="Unassembled WGS sequence"/>
</dbReference>
<proteinExistence type="predicted"/>
<dbReference type="PROSITE" id="PS50181">
    <property type="entry name" value="FBOX"/>
    <property type="match status" value="1"/>
</dbReference>
<gene>
    <name evidence="2" type="ORF">K457DRAFT_132506</name>
</gene>
<feature type="domain" description="F-box" evidence="1">
    <location>
        <begin position="1"/>
        <end position="40"/>
    </location>
</feature>
<evidence type="ECO:0000313" key="2">
    <source>
        <dbReference type="EMBL" id="OAQ35846.1"/>
    </source>
</evidence>
<dbReference type="InterPro" id="IPR036047">
    <property type="entry name" value="F-box-like_dom_sf"/>
</dbReference>
<evidence type="ECO:0000259" key="1">
    <source>
        <dbReference type="PROSITE" id="PS50181"/>
    </source>
</evidence>